<sequence>MPDPTADLETMVQDLQARVQAMMQRLSDPQINGIYVTACNLLRLGHADRAAPMLSTLTVFRPERVQFWHALGLCHRRLDEFAPAAAAFGRAFALAPAFLDCGLMQVEALLLQGLRAEATRLLDEVGSMARAQNDAAAMLRADGLRELIEGPSTCPMPITNSH</sequence>
<dbReference type="InterPro" id="IPR019734">
    <property type="entry name" value="TPR_rpt"/>
</dbReference>
<keyword evidence="3" id="KW-1185">Reference proteome</keyword>
<organism evidence="2 3">
    <name type="scientific">Variovorax defluvii</name>
    <dbReference type="NCBI Taxonomy" id="913761"/>
    <lineage>
        <taxon>Bacteria</taxon>
        <taxon>Pseudomonadati</taxon>
        <taxon>Pseudomonadota</taxon>
        <taxon>Betaproteobacteria</taxon>
        <taxon>Burkholderiales</taxon>
        <taxon>Comamonadaceae</taxon>
        <taxon>Variovorax</taxon>
    </lineage>
</organism>
<dbReference type="Proteomes" id="UP001500975">
    <property type="component" value="Unassembled WGS sequence"/>
</dbReference>
<keyword evidence="1" id="KW-0802">TPR repeat</keyword>
<comment type="caution">
    <text evidence="2">The sequence shown here is derived from an EMBL/GenBank/DDBJ whole genome shotgun (WGS) entry which is preliminary data.</text>
</comment>
<feature type="repeat" description="TPR" evidence="1">
    <location>
        <begin position="65"/>
        <end position="98"/>
    </location>
</feature>
<proteinExistence type="predicted"/>
<dbReference type="RefSeq" id="WP_345539410.1">
    <property type="nucleotide sequence ID" value="NZ_BAABGJ010000057.1"/>
</dbReference>
<evidence type="ECO:0008006" key="4">
    <source>
        <dbReference type="Google" id="ProtNLM"/>
    </source>
</evidence>
<dbReference type="EMBL" id="BAABGJ010000057">
    <property type="protein sequence ID" value="GAA4348444.1"/>
    <property type="molecule type" value="Genomic_DNA"/>
</dbReference>
<evidence type="ECO:0000313" key="3">
    <source>
        <dbReference type="Proteomes" id="UP001500975"/>
    </source>
</evidence>
<dbReference type="PROSITE" id="PS50005">
    <property type="entry name" value="TPR"/>
    <property type="match status" value="1"/>
</dbReference>
<protein>
    <recommendedName>
        <fullName evidence="4">Tetratricopeptide repeat protein</fullName>
    </recommendedName>
</protein>
<dbReference type="SUPFAM" id="SSF48452">
    <property type="entry name" value="TPR-like"/>
    <property type="match status" value="1"/>
</dbReference>
<reference evidence="3" key="1">
    <citation type="journal article" date="2019" name="Int. J. Syst. Evol. Microbiol.">
        <title>The Global Catalogue of Microorganisms (GCM) 10K type strain sequencing project: providing services to taxonomists for standard genome sequencing and annotation.</title>
        <authorList>
            <consortium name="The Broad Institute Genomics Platform"/>
            <consortium name="The Broad Institute Genome Sequencing Center for Infectious Disease"/>
            <person name="Wu L."/>
            <person name="Ma J."/>
        </authorList>
    </citation>
    <scope>NUCLEOTIDE SEQUENCE [LARGE SCALE GENOMIC DNA]</scope>
    <source>
        <strain evidence="3">JCM 17804</strain>
    </source>
</reference>
<evidence type="ECO:0000313" key="2">
    <source>
        <dbReference type="EMBL" id="GAA4348444.1"/>
    </source>
</evidence>
<name>A0ABP8HZZ6_9BURK</name>
<accession>A0ABP8HZZ6</accession>
<evidence type="ECO:0000256" key="1">
    <source>
        <dbReference type="PROSITE-ProRule" id="PRU00339"/>
    </source>
</evidence>
<gene>
    <name evidence="2" type="ORF">GCM10023165_34260</name>
</gene>
<dbReference type="Gene3D" id="1.25.40.10">
    <property type="entry name" value="Tetratricopeptide repeat domain"/>
    <property type="match status" value="1"/>
</dbReference>
<dbReference type="InterPro" id="IPR011990">
    <property type="entry name" value="TPR-like_helical_dom_sf"/>
</dbReference>